<keyword evidence="5 8" id="KW-0812">Transmembrane</keyword>
<evidence type="ECO:0000256" key="2">
    <source>
        <dbReference type="ARBA" id="ARBA00022448"/>
    </source>
</evidence>
<dbReference type="InParanoid" id="A0A0D2JBE3"/>
<dbReference type="InterPro" id="IPR035906">
    <property type="entry name" value="MetI-like_sf"/>
</dbReference>
<dbReference type="InterPro" id="IPR000515">
    <property type="entry name" value="MetI-like"/>
</dbReference>
<dbReference type="OrthoDB" id="9782004at2"/>
<dbReference type="RefSeq" id="WP_044349833.1">
    <property type="nucleotide sequence ID" value="NZ_AZAC01000019.1"/>
</dbReference>
<dbReference type="PANTHER" id="PTHR43357">
    <property type="entry name" value="INNER MEMBRANE ABC TRANSPORTER PERMEASE PROTEIN YDCV"/>
    <property type="match status" value="1"/>
</dbReference>
<evidence type="ECO:0000259" key="9">
    <source>
        <dbReference type="PROSITE" id="PS50928"/>
    </source>
</evidence>
<proteinExistence type="inferred from homology"/>
<feature type="transmembrane region" description="Helical" evidence="8">
    <location>
        <begin position="188"/>
        <end position="209"/>
    </location>
</feature>
<dbReference type="Proteomes" id="UP000032233">
    <property type="component" value="Unassembled WGS sequence"/>
</dbReference>
<comment type="similarity">
    <text evidence="8">Belongs to the binding-protein-dependent transport system permease family.</text>
</comment>
<evidence type="ECO:0000256" key="4">
    <source>
        <dbReference type="ARBA" id="ARBA00022519"/>
    </source>
</evidence>
<feature type="transmembrane region" description="Helical" evidence="8">
    <location>
        <begin position="54"/>
        <end position="82"/>
    </location>
</feature>
<comment type="subcellular location">
    <subcellularLocation>
        <location evidence="1">Cell inner membrane</location>
        <topology evidence="1">Multi-pass membrane protein</topology>
    </subcellularLocation>
    <subcellularLocation>
        <location evidence="8">Cell membrane</location>
        <topology evidence="8">Multi-pass membrane protein</topology>
    </subcellularLocation>
</comment>
<feature type="transmembrane region" description="Helical" evidence="8">
    <location>
        <begin position="122"/>
        <end position="142"/>
    </location>
</feature>
<keyword evidence="6 8" id="KW-1133">Transmembrane helix</keyword>
<organism evidence="10 11">
    <name type="scientific">Dethiosulfatarculus sandiegensis</name>
    <dbReference type="NCBI Taxonomy" id="1429043"/>
    <lineage>
        <taxon>Bacteria</taxon>
        <taxon>Pseudomonadati</taxon>
        <taxon>Thermodesulfobacteriota</taxon>
        <taxon>Desulfarculia</taxon>
        <taxon>Desulfarculales</taxon>
        <taxon>Desulfarculaceae</taxon>
        <taxon>Dethiosulfatarculus</taxon>
    </lineage>
</organism>
<keyword evidence="2 8" id="KW-0813">Transport</keyword>
<feature type="transmembrane region" description="Helical" evidence="8">
    <location>
        <begin position="221"/>
        <end position="244"/>
    </location>
</feature>
<dbReference type="FunCoup" id="A0A0D2JBE3">
    <property type="interactions" value="201"/>
</dbReference>
<accession>A0A0D2JBE3</accession>
<dbReference type="PROSITE" id="PS50928">
    <property type="entry name" value="ABC_TM1"/>
    <property type="match status" value="1"/>
</dbReference>
<dbReference type="AlphaFoldDB" id="A0A0D2JBE3"/>
<evidence type="ECO:0000313" key="11">
    <source>
        <dbReference type="Proteomes" id="UP000032233"/>
    </source>
</evidence>
<dbReference type="STRING" id="1429043.X474_15820"/>
<evidence type="ECO:0000313" key="10">
    <source>
        <dbReference type="EMBL" id="KIX13031.1"/>
    </source>
</evidence>
<dbReference type="PATRIC" id="fig|1429043.3.peg.3345"/>
<keyword evidence="3" id="KW-1003">Cell membrane</keyword>
<evidence type="ECO:0000256" key="3">
    <source>
        <dbReference type="ARBA" id="ARBA00022475"/>
    </source>
</evidence>
<evidence type="ECO:0000256" key="8">
    <source>
        <dbReference type="RuleBase" id="RU363032"/>
    </source>
</evidence>
<evidence type="ECO:0000256" key="5">
    <source>
        <dbReference type="ARBA" id="ARBA00022692"/>
    </source>
</evidence>
<dbReference type="Pfam" id="PF00528">
    <property type="entry name" value="BPD_transp_1"/>
    <property type="match status" value="1"/>
</dbReference>
<gene>
    <name evidence="10" type="ORF">X474_15820</name>
</gene>
<feature type="transmembrane region" description="Helical" evidence="8">
    <location>
        <begin position="94"/>
        <end position="116"/>
    </location>
</feature>
<feature type="transmembrane region" description="Helical" evidence="8">
    <location>
        <begin position="7"/>
        <end position="25"/>
    </location>
</feature>
<feature type="domain" description="ABC transmembrane type-1" evidence="9">
    <location>
        <begin position="55"/>
        <end position="246"/>
    </location>
</feature>
<sequence>MRFLTSLYLLYLLTPIILLFVGSFGETWVNELLPTGITLRWYLDLWDDPSFSRAFWVSLKVCFATCSLVTVLALPMAYALYMGRSAYLKTITRVISLLPIAAPPLVLGFGFILLFSTDTLPWLGSTWLLIAGHVVLTLPYMLQTLVSDFRHLGIGQLESASESLGATWWQGFYQIVVPCLRHSLATGLIMVAALSIGEFQLSNLIAGFLNRNYPVVLLQAFYGATGFACAATVALLLLATLAACAGSVTSAMAHAQLGGQSKGR</sequence>
<protein>
    <submittedName>
        <fullName evidence="10">ABC transporter permease</fullName>
    </submittedName>
</protein>
<evidence type="ECO:0000256" key="6">
    <source>
        <dbReference type="ARBA" id="ARBA00022989"/>
    </source>
</evidence>
<dbReference type="GO" id="GO:0055085">
    <property type="term" value="P:transmembrane transport"/>
    <property type="evidence" value="ECO:0007669"/>
    <property type="project" value="InterPro"/>
</dbReference>
<dbReference type="Gene3D" id="1.10.3720.10">
    <property type="entry name" value="MetI-like"/>
    <property type="match status" value="1"/>
</dbReference>
<keyword evidence="4" id="KW-0997">Cell inner membrane</keyword>
<dbReference type="EMBL" id="AZAC01000019">
    <property type="protein sequence ID" value="KIX13031.1"/>
    <property type="molecule type" value="Genomic_DNA"/>
</dbReference>
<dbReference type="GO" id="GO:0005886">
    <property type="term" value="C:plasma membrane"/>
    <property type="evidence" value="ECO:0007669"/>
    <property type="project" value="UniProtKB-SubCell"/>
</dbReference>
<keyword evidence="11" id="KW-1185">Reference proteome</keyword>
<evidence type="ECO:0000256" key="1">
    <source>
        <dbReference type="ARBA" id="ARBA00004429"/>
    </source>
</evidence>
<keyword evidence="7 8" id="KW-0472">Membrane</keyword>
<name>A0A0D2JBE3_9BACT</name>
<reference evidence="10 11" key="1">
    <citation type="submission" date="2013-11" db="EMBL/GenBank/DDBJ databases">
        <title>Metagenomic analysis of a methanogenic consortium involved in long chain n-alkane degradation.</title>
        <authorList>
            <person name="Davidova I.A."/>
            <person name="Callaghan A.V."/>
            <person name="Wawrik B."/>
            <person name="Pruitt S."/>
            <person name="Marks C."/>
            <person name="Duncan K.E."/>
            <person name="Suflita J.M."/>
        </authorList>
    </citation>
    <scope>NUCLEOTIDE SEQUENCE [LARGE SCALE GENOMIC DNA]</scope>
    <source>
        <strain evidence="10 11">SPR</strain>
    </source>
</reference>
<dbReference type="PANTHER" id="PTHR43357:SF4">
    <property type="entry name" value="INNER MEMBRANE ABC TRANSPORTER PERMEASE PROTEIN YDCV"/>
    <property type="match status" value="1"/>
</dbReference>
<dbReference type="CDD" id="cd06261">
    <property type="entry name" value="TM_PBP2"/>
    <property type="match status" value="1"/>
</dbReference>
<evidence type="ECO:0000256" key="7">
    <source>
        <dbReference type="ARBA" id="ARBA00023136"/>
    </source>
</evidence>
<dbReference type="SUPFAM" id="SSF161098">
    <property type="entry name" value="MetI-like"/>
    <property type="match status" value="1"/>
</dbReference>
<comment type="caution">
    <text evidence="10">The sequence shown here is derived from an EMBL/GenBank/DDBJ whole genome shotgun (WGS) entry which is preliminary data.</text>
</comment>